<evidence type="ECO:0008006" key="4">
    <source>
        <dbReference type="Google" id="ProtNLM"/>
    </source>
</evidence>
<dbReference type="AlphaFoldDB" id="A0A4U0XN27"/>
<feature type="chain" id="PRO_5020288164" description="Extracellular membrane protein CFEM domain-containing protein" evidence="1">
    <location>
        <begin position="23"/>
        <end position="95"/>
    </location>
</feature>
<proteinExistence type="predicted"/>
<name>A0A4U0XN27_9PEZI</name>
<protein>
    <recommendedName>
        <fullName evidence="4">Extracellular membrane protein CFEM domain-containing protein</fullName>
    </recommendedName>
</protein>
<gene>
    <name evidence="2" type="ORF">B0A55_06384</name>
</gene>
<feature type="signal peptide" evidence="1">
    <location>
        <begin position="1"/>
        <end position="22"/>
    </location>
</feature>
<evidence type="ECO:0000256" key="1">
    <source>
        <dbReference type="SAM" id="SignalP"/>
    </source>
</evidence>
<keyword evidence="3" id="KW-1185">Reference proteome</keyword>
<evidence type="ECO:0000313" key="2">
    <source>
        <dbReference type="EMBL" id="TKA76235.1"/>
    </source>
</evidence>
<comment type="caution">
    <text evidence="2">The sequence shown here is derived from an EMBL/GenBank/DDBJ whole genome shotgun (WGS) entry which is preliminary data.</text>
</comment>
<evidence type="ECO:0000313" key="3">
    <source>
        <dbReference type="Proteomes" id="UP000309340"/>
    </source>
</evidence>
<keyword evidence="1" id="KW-0732">Signal</keyword>
<dbReference type="EMBL" id="NAJQ01000169">
    <property type="protein sequence ID" value="TKA76235.1"/>
    <property type="molecule type" value="Genomic_DNA"/>
</dbReference>
<accession>A0A4U0XN27</accession>
<reference evidence="2 3" key="1">
    <citation type="submission" date="2017-03" db="EMBL/GenBank/DDBJ databases">
        <title>Genomes of endolithic fungi from Antarctica.</title>
        <authorList>
            <person name="Coleine C."/>
            <person name="Masonjones S."/>
            <person name="Stajich J.E."/>
        </authorList>
    </citation>
    <scope>NUCLEOTIDE SEQUENCE [LARGE SCALE GENOMIC DNA]</scope>
    <source>
        <strain evidence="2 3">CCFEE 5184</strain>
    </source>
</reference>
<sequence length="95" mass="10055">MRFLQAAGTTAYLCAMLSSIAAVSLTGRSSQRVICERAFSQCLCGPDTDLTNKVCVSKCSCNLQGAFKCVSFGACTGTDVQDHCENIGNCECQPD</sequence>
<dbReference type="Proteomes" id="UP000309340">
    <property type="component" value="Unassembled WGS sequence"/>
</dbReference>
<organism evidence="2 3">
    <name type="scientific">Friedmanniomyces simplex</name>
    <dbReference type="NCBI Taxonomy" id="329884"/>
    <lineage>
        <taxon>Eukaryota</taxon>
        <taxon>Fungi</taxon>
        <taxon>Dikarya</taxon>
        <taxon>Ascomycota</taxon>
        <taxon>Pezizomycotina</taxon>
        <taxon>Dothideomycetes</taxon>
        <taxon>Dothideomycetidae</taxon>
        <taxon>Mycosphaerellales</taxon>
        <taxon>Teratosphaeriaceae</taxon>
        <taxon>Friedmanniomyces</taxon>
    </lineage>
</organism>